<feature type="region of interest" description="Disordered" evidence="1">
    <location>
        <begin position="121"/>
        <end position="173"/>
    </location>
</feature>
<dbReference type="Proteomes" id="UP000294360">
    <property type="component" value="Chromosome"/>
</dbReference>
<accession>A0A4U8YW64</accession>
<dbReference type="EMBL" id="LR536450">
    <property type="protein sequence ID" value="VFU07563.1"/>
    <property type="molecule type" value="Genomic_DNA"/>
</dbReference>
<keyword evidence="2" id="KW-0812">Transmembrane</keyword>
<organism evidence="3 4">
    <name type="scientific">Methylocella tundrae</name>
    <dbReference type="NCBI Taxonomy" id="227605"/>
    <lineage>
        <taxon>Bacteria</taxon>
        <taxon>Pseudomonadati</taxon>
        <taxon>Pseudomonadota</taxon>
        <taxon>Alphaproteobacteria</taxon>
        <taxon>Hyphomicrobiales</taxon>
        <taxon>Beijerinckiaceae</taxon>
        <taxon>Methylocella</taxon>
    </lineage>
</organism>
<keyword evidence="2" id="KW-1133">Transmembrane helix</keyword>
<feature type="transmembrane region" description="Helical" evidence="2">
    <location>
        <begin position="34"/>
        <end position="52"/>
    </location>
</feature>
<sequence length="173" mass="18254">MRLSARLPLYMALWLVAEIVAFAVVAHAAGFGGAMFLCLLTSLVGVAMLRRLGLSTAFRLRRAMATRSHEEAGLSREAVVDGTLVGVGSILLILPGFVSDFFGLALAAPSVRGWLSDRIQKGGTSRGQGGRKAGPALVDLDPQEWSRLDNPGAAAPQPKLRATKARPRPPQGA</sequence>
<protein>
    <submittedName>
        <fullName evidence="3">FxsA cytoplasmic membrane protein</fullName>
    </submittedName>
</protein>
<dbReference type="InterPro" id="IPR007313">
    <property type="entry name" value="FxsA"/>
</dbReference>
<reference evidence="3 4" key="1">
    <citation type="submission" date="2019-03" db="EMBL/GenBank/DDBJ databases">
        <authorList>
            <person name="Kox A.R. M."/>
        </authorList>
    </citation>
    <scope>NUCLEOTIDE SEQUENCE [LARGE SCALE GENOMIC DNA]</scope>
    <source>
        <strain evidence="3">MTUNDRAET4 annotated genome</strain>
    </source>
</reference>
<dbReference type="RefSeq" id="WP_166795851.1">
    <property type="nucleotide sequence ID" value="NZ_CP139089.1"/>
</dbReference>
<dbReference type="NCBIfam" id="NF008528">
    <property type="entry name" value="PRK11463.1-2"/>
    <property type="match status" value="1"/>
</dbReference>
<feature type="transmembrane region" description="Helical" evidence="2">
    <location>
        <begin position="7"/>
        <end position="28"/>
    </location>
</feature>
<dbReference type="KEGG" id="mtun:MTUNDRAET4_0670"/>
<gene>
    <name evidence="3" type="ORF">MTUNDRAET4_0670</name>
</gene>
<name>A0A4U8YW64_METTU</name>
<dbReference type="PANTHER" id="PTHR35335:SF1">
    <property type="entry name" value="UPF0716 PROTEIN FXSA"/>
    <property type="match status" value="1"/>
</dbReference>
<dbReference type="AlphaFoldDB" id="A0A4U8YW64"/>
<dbReference type="PANTHER" id="PTHR35335">
    <property type="entry name" value="UPF0716 PROTEIN FXSA"/>
    <property type="match status" value="1"/>
</dbReference>
<dbReference type="Pfam" id="PF04186">
    <property type="entry name" value="FxsA"/>
    <property type="match status" value="1"/>
</dbReference>
<evidence type="ECO:0000256" key="2">
    <source>
        <dbReference type="SAM" id="Phobius"/>
    </source>
</evidence>
<proteinExistence type="predicted"/>
<keyword evidence="2" id="KW-0472">Membrane</keyword>
<dbReference type="GO" id="GO:0016020">
    <property type="term" value="C:membrane"/>
    <property type="evidence" value="ECO:0007669"/>
    <property type="project" value="InterPro"/>
</dbReference>
<evidence type="ECO:0000256" key="1">
    <source>
        <dbReference type="SAM" id="MobiDB-lite"/>
    </source>
</evidence>
<evidence type="ECO:0000313" key="4">
    <source>
        <dbReference type="Proteomes" id="UP000294360"/>
    </source>
</evidence>
<evidence type="ECO:0000313" key="3">
    <source>
        <dbReference type="EMBL" id="VFU07563.1"/>
    </source>
</evidence>